<keyword evidence="3" id="KW-1185">Reference proteome</keyword>
<reference evidence="2 3" key="1">
    <citation type="submission" date="2023-01" db="EMBL/GenBank/DDBJ databases">
        <title>Analysis of 21 Apiospora genomes using comparative genomics revels a genus with tremendous synthesis potential of carbohydrate active enzymes and secondary metabolites.</title>
        <authorList>
            <person name="Sorensen T."/>
        </authorList>
    </citation>
    <scope>NUCLEOTIDE SEQUENCE [LARGE SCALE GENOMIC DNA]</scope>
    <source>
        <strain evidence="2 3">CBS 33761</strain>
    </source>
</reference>
<feature type="region of interest" description="Disordered" evidence="1">
    <location>
        <begin position="1"/>
        <end position="45"/>
    </location>
</feature>
<evidence type="ECO:0000313" key="2">
    <source>
        <dbReference type="EMBL" id="KAK8039979.1"/>
    </source>
</evidence>
<accession>A0ABR1T233</accession>
<name>A0ABR1T233_9PEZI</name>
<evidence type="ECO:0000256" key="1">
    <source>
        <dbReference type="SAM" id="MobiDB-lite"/>
    </source>
</evidence>
<evidence type="ECO:0000313" key="3">
    <source>
        <dbReference type="Proteomes" id="UP001444661"/>
    </source>
</evidence>
<feature type="compositionally biased region" description="Low complexity" evidence="1">
    <location>
        <begin position="13"/>
        <end position="37"/>
    </location>
</feature>
<dbReference type="Proteomes" id="UP001444661">
    <property type="component" value="Unassembled WGS sequence"/>
</dbReference>
<sequence>MSETGYPTPNPPSSKTSKPPRKNSSSSGPSCGRWKWTTPPPPPVLPLVKTSPETTAAMAMTMAATQQRAQRKMLMAACREYAESRRHLLRERLRQCQFWTSSRAMGRRVPSAAPGDWALADAEWAKWLGDQAAAIQQQQNKTALSDIEGERRGRLGGRCRIYLRLLRFRRSKGRVKGYEGRS</sequence>
<organism evidence="2 3">
    <name type="scientific">Apiospora rasikravindrae</name>
    <dbReference type="NCBI Taxonomy" id="990691"/>
    <lineage>
        <taxon>Eukaryota</taxon>
        <taxon>Fungi</taxon>
        <taxon>Dikarya</taxon>
        <taxon>Ascomycota</taxon>
        <taxon>Pezizomycotina</taxon>
        <taxon>Sordariomycetes</taxon>
        <taxon>Xylariomycetidae</taxon>
        <taxon>Amphisphaeriales</taxon>
        <taxon>Apiosporaceae</taxon>
        <taxon>Apiospora</taxon>
    </lineage>
</organism>
<gene>
    <name evidence="2" type="ORF">PG993_008390</name>
</gene>
<protein>
    <submittedName>
        <fullName evidence="2">Uncharacterized protein</fullName>
    </submittedName>
</protein>
<dbReference type="EMBL" id="JAQQWK010000006">
    <property type="protein sequence ID" value="KAK8039979.1"/>
    <property type="molecule type" value="Genomic_DNA"/>
</dbReference>
<comment type="caution">
    <text evidence="2">The sequence shown here is derived from an EMBL/GenBank/DDBJ whole genome shotgun (WGS) entry which is preliminary data.</text>
</comment>
<proteinExistence type="predicted"/>